<keyword evidence="1" id="KW-0812">Transmembrane</keyword>
<organism evidence="2 3">
    <name type="scientific">Candidatus Gottesmanbacteria bacterium RBG_16_37_8</name>
    <dbReference type="NCBI Taxonomy" id="1798371"/>
    <lineage>
        <taxon>Bacteria</taxon>
        <taxon>Candidatus Gottesmaniibacteriota</taxon>
    </lineage>
</organism>
<evidence type="ECO:0008006" key="4">
    <source>
        <dbReference type="Google" id="ProtNLM"/>
    </source>
</evidence>
<feature type="transmembrane region" description="Helical" evidence="1">
    <location>
        <begin position="253"/>
        <end position="274"/>
    </location>
</feature>
<keyword evidence="1" id="KW-0472">Membrane</keyword>
<accession>A0A1F5YQI7</accession>
<dbReference type="Proteomes" id="UP000176665">
    <property type="component" value="Unassembled WGS sequence"/>
</dbReference>
<evidence type="ECO:0000313" key="2">
    <source>
        <dbReference type="EMBL" id="OGG02333.1"/>
    </source>
</evidence>
<evidence type="ECO:0000313" key="3">
    <source>
        <dbReference type="Proteomes" id="UP000176665"/>
    </source>
</evidence>
<comment type="caution">
    <text evidence="2">The sequence shown here is derived from an EMBL/GenBank/DDBJ whole genome shotgun (WGS) entry which is preliminary data.</text>
</comment>
<feature type="transmembrane region" description="Helical" evidence="1">
    <location>
        <begin position="55"/>
        <end position="72"/>
    </location>
</feature>
<name>A0A1F5YQI7_9BACT</name>
<feature type="transmembrane region" description="Helical" evidence="1">
    <location>
        <begin position="310"/>
        <end position="338"/>
    </location>
</feature>
<reference evidence="2 3" key="1">
    <citation type="journal article" date="2016" name="Nat. Commun.">
        <title>Thousands of microbial genomes shed light on interconnected biogeochemical processes in an aquifer system.</title>
        <authorList>
            <person name="Anantharaman K."/>
            <person name="Brown C.T."/>
            <person name="Hug L.A."/>
            <person name="Sharon I."/>
            <person name="Castelle C.J."/>
            <person name="Probst A.J."/>
            <person name="Thomas B.C."/>
            <person name="Singh A."/>
            <person name="Wilkins M.J."/>
            <person name="Karaoz U."/>
            <person name="Brodie E.L."/>
            <person name="Williams K.H."/>
            <person name="Hubbard S.S."/>
            <person name="Banfield J.F."/>
        </authorList>
    </citation>
    <scope>NUCLEOTIDE SEQUENCE [LARGE SCALE GENOMIC DNA]</scope>
</reference>
<protein>
    <recommendedName>
        <fullName evidence="4">Glycosyltransferase RgtA/B/C/D-like domain-containing protein</fullName>
    </recommendedName>
</protein>
<evidence type="ECO:0000256" key="1">
    <source>
        <dbReference type="SAM" id="Phobius"/>
    </source>
</evidence>
<feature type="transmembrane region" description="Helical" evidence="1">
    <location>
        <begin position="171"/>
        <end position="194"/>
    </location>
</feature>
<sequence length="381" mass="44522">MLILTVIFYSLLVLAFSIYSYSQIDLNLTLSANRLYQEFQKQLIYLGYYNRPLSAAIYFLLIVLMFIFYFHILRLSKVKKFPLVKLIFILLGLNIVIAVISYPALSHDFFNYLFDARIVTRYHLNPYQYKALDFPADLWIRFMHWTHRTYPYGPLWLAVTLPFSFLGFGKFVLTLVLFKVMFLIFYLSNIFLIWKISNNKANNSPVLPVLLYAFNPLIIIETLVSPHNENVMLFFLLLSIYFLQVKKSHLKSLISLLASVGIKFVTLVLLPLFFLKKLSLNLQLFLKLSLLLLMIPLIMEIFYRQAYPWYFIPLIGIAVLIPSEFIGKIIIALSFGALLRYIPYLYSGTYSSQGYSQMNLFLLLPVIIVLSISFINMIIRN</sequence>
<proteinExistence type="predicted"/>
<dbReference type="EMBL" id="MFJA01000066">
    <property type="protein sequence ID" value="OGG02333.1"/>
    <property type="molecule type" value="Genomic_DNA"/>
</dbReference>
<keyword evidence="1" id="KW-1133">Transmembrane helix</keyword>
<dbReference type="STRING" id="1798371.A2W14_03930"/>
<feature type="transmembrane region" description="Helical" evidence="1">
    <location>
        <begin position="84"/>
        <end position="105"/>
    </location>
</feature>
<feature type="transmembrane region" description="Helical" evidence="1">
    <location>
        <begin position="280"/>
        <end position="303"/>
    </location>
</feature>
<feature type="transmembrane region" description="Helical" evidence="1">
    <location>
        <begin position="358"/>
        <end position="379"/>
    </location>
</feature>
<feature type="transmembrane region" description="Helical" evidence="1">
    <location>
        <begin position="206"/>
        <end position="224"/>
    </location>
</feature>
<dbReference type="Pfam" id="PF26314">
    <property type="entry name" value="MptA_B_family"/>
    <property type="match status" value="1"/>
</dbReference>
<dbReference type="AlphaFoldDB" id="A0A1F5YQI7"/>
<gene>
    <name evidence="2" type="ORF">A2W14_03930</name>
</gene>